<sequence length="297" mass="32256">MTSPLSRDQDQPLAPGLYLVATPIGNLEDITLRALRVLRTADRIACEDTRQTQKLLNHFEIRTPTVSYHMHNEGPRTEELIEQLKQGARIAVVSDAGTPGIADPGGQVAAAAIAAGISVFPIPGANAAISALIASGLSTESFTFHGFLPAKAGQRKTALEALSQLPHGTTHILYEAPHRILETLADIESVFSPNQQVVIAREVTKLHEEFLRGPVSNLRSQLATRATVRGEIVLLLSPTAAENPTATQRTSIAVEVAALMHSENLTEKDALKRVARERGIGKSEAYRELQREQNRHR</sequence>
<proteinExistence type="inferred from homology"/>
<keyword evidence="1 6" id="KW-0963">Cytoplasm</keyword>
<evidence type="ECO:0000256" key="5">
    <source>
        <dbReference type="ARBA" id="ARBA00022691"/>
    </source>
</evidence>
<dbReference type="InterPro" id="IPR035996">
    <property type="entry name" value="4pyrrol_Methylase_sf"/>
</dbReference>
<dbReference type="Gene3D" id="3.40.1010.10">
    <property type="entry name" value="Cobalt-precorrin-4 Transmethylase, Domain 1"/>
    <property type="match status" value="1"/>
</dbReference>
<dbReference type="PANTHER" id="PTHR46111">
    <property type="entry name" value="RIBOSOMAL RNA SMALL SUBUNIT METHYLTRANSFERASE I"/>
    <property type="match status" value="1"/>
</dbReference>
<feature type="domain" description="Tetrapyrrole methylase" evidence="7">
    <location>
        <begin position="17"/>
        <end position="218"/>
    </location>
</feature>
<evidence type="ECO:0000259" key="7">
    <source>
        <dbReference type="Pfam" id="PF00590"/>
    </source>
</evidence>
<keyword evidence="5 6" id="KW-0949">S-adenosyl-L-methionine</keyword>
<dbReference type="GO" id="GO:0070677">
    <property type="term" value="F:rRNA (cytosine-2'-O-)-methyltransferase activity"/>
    <property type="evidence" value="ECO:0007669"/>
    <property type="project" value="UniProtKB-UniRule"/>
</dbReference>
<dbReference type="Proteomes" id="UP000269669">
    <property type="component" value="Unassembled WGS sequence"/>
</dbReference>
<evidence type="ECO:0000313" key="9">
    <source>
        <dbReference type="Proteomes" id="UP000269669"/>
    </source>
</evidence>
<comment type="caution">
    <text evidence="8">The sequence shown here is derived from an EMBL/GenBank/DDBJ whole genome shotgun (WGS) entry which is preliminary data.</text>
</comment>
<evidence type="ECO:0000256" key="6">
    <source>
        <dbReference type="HAMAP-Rule" id="MF_01877"/>
    </source>
</evidence>
<dbReference type="PIRSF" id="PIRSF005917">
    <property type="entry name" value="MTase_YraL"/>
    <property type="match status" value="1"/>
</dbReference>
<keyword evidence="9" id="KW-1185">Reference proteome</keyword>
<comment type="subcellular location">
    <subcellularLocation>
        <location evidence="6">Cytoplasm</location>
    </subcellularLocation>
</comment>
<comment type="similarity">
    <text evidence="6">Belongs to the methyltransferase superfamily. RsmI family.</text>
</comment>
<dbReference type="InterPro" id="IPR014776">
    <property type="entry name" value="4pyrrole_Mease_sub2"/>
</dbReference>
<evidence type="ECO:0000256" key="1">
    <source>
        <dbReference type="ARBA" id="ARBA00022490"/>
    </source>
</evidence>
<protein>
    <recommendedName>
        <fullName evidence="6">Ribosomal RNA small subunit methyltransferase I</fullName>
        <ecNumber evidence="6">2.1.1.198</ecNumber>
    </recommendedName>
    <alternativeName>
        <fullName evidence="6">16S rRNA 2'-O-ribose C1402 methyltransferase</fullName>
    </alternativeName>
    <alternativeName>
        <fullName evidence="6">rRNA (cytidine-2'-O-)-methyltransferase RsmI</fullName>
    </alternativeName>
</protein>
<keyword evidence="4 6" id="KW-0808">Transferase</keyword>
<evidence type="ECO:0000313" key="8">
    <source>
        <dbReference type="EMBL" id="RSL15731.1"/>
    </source>
</evidence>
<dbReference type="EC" id="2.1.1.198" evidence="6"/>
<dbReference type="AlphaFoldDB" id="A0A3R9QG54"/>
<keyword evidence="2 6" id="KW-0698">rRNA processing</keyword>
<dbReference type="OrthoDB" id="9809084at2"/>
<reference evidence="8 9" key="1">
    <citation type="submission" date="2018-12" db="EMBL/GenBank/DDBJ databases">
        <title>Sequencing of bacterial isolates from soil warming experiment in Harvard Forest, Massachusetts, USA.</title>
        <authorList>
            <person name="Deangelis K."/>
        </authorList>
    </citation>
    <scope>NUCLEOTIDE SEQUENCE [LARGE SCALE GENOMIC DNA]</scope>
    <source>
        <strain evidence="8 9">EB153</strain>
    </source>
</reference>
<dbReference type="InterPro" id="IPR014777">
    <property type="entry name" value="4pyrrole_Mease_sub1"/>
</dbReference>
<comment type="function">
    <text evidence="6">Catalyzes the 2'-O-methylation of the ribose of cytidine 1402 (C1402) in 16S rRNA.</text>
</comment>
<keyword evidence="3 6" id="KW-0489">Methyltransferase</keyword>
<dbReference type="FunFam" id="3.40.1010.10:FF:000007">
    <property type="entry name" value="Ribosomal RNA small subunit methyltransferase I"/>
    <property type="match status" value="1"/>
</dbReference>
<accession>A0A3R9QG54</accession>
<gene>
    <name evidence="6" type="primary">rsmI</name>
    <name evidence="8" type="ORF">EDE15_1233</name>
</gene>
<evidence type="ECO:0000256" key="2">
    <source>
        <dbReference type="ARBA" id="ARBA00022552"/>
    </source>
</evidence>
<dbReference type="Pfam" id="PF00590">
    <property type="entry name" value="TP_methylase"/>
    <property type="match status" value="1"/>
</dbReference>
<dbReference type="PANTHER" id="PTHR46111:SF1">
    <property type="entry name" value="RIBOSOMAL RNA SMALL SUBUNIT METHYLTRANSFERASE I"/>
    <property type="match status" value="1"/>
</dbReference>
<evidence type="ECO:0000256" key="4">
    <source>
        <dbReference type="ARBA" id="ARBA00022679"/>
    </source>
</evidence>
<name>A0A3R9QG54_9BACT</name>
<comment type="catalytic activity">
    <reaction evidence="6">
        <text>cytidine(1402) in 16S rRNA + S-adenosyl-L-methionine = 2'-O-methylcytidine(1402) in 16S rRNA + S-adenosyl-L-homocysteine + H(+)</text>
        <dbReference type="Rhea" id="RHEA:42924"/>
        <dbReference type="Rhea" id="RHEA-COMP:10285"/>
        <dbReference type="Rhea" id="RHEA-COMP:10286"/>
        <dbReference type="ChEBI" id="CHEBI:15378"/>
        <dbReference type="ChEBI" id="CHEBI:57856"/>
        <dbReference type="ChEBI" id="CHEBI:59789"/>
        <dbReference type="ChEBI" id="CHEBI:74495"/>
        <dbReference type="ChEBI" id="CHEBI:82748"/>
        <dbReference type="EC" id="2.1.1.198"/>
    </reaction>
</comment>
<organism evidence="8 9">
    <name type="scientific">Edaphobacter aggregans</name>
    <dbReference type="NCBI Taxonomy" id="570835"/>
    <lineage>
        <taxon>Bacteria</taxon>
        <taxon>Pseudomonadati</taxon>
        <taxon>Acidobacteriota</taxon>
        <taxon>Terriglobia</taxon>
        <taxon>Terriglobales</taxon>
        <taxon>Acidobacteriaceae</taxon>
        <taxon>Edaphobacter</taxon>
    </lineage>
</organism>
<dbReference type="NCBIfam" id="TIGR00096">
    <property type="entry name" value="16S rRNA (cytidine(1402)-2'-O)-methyltransferase"/>
    <property type="match status" value="1"/>
</dbReference>
<dbReference type="GO" id="GO:0005737">
    <property type="term" value="C:cytoplasm"/>
    <property type="evidence" value="ECO:0007669"/>
    <property type="project" value="UniProtKB-SubCell"/>
</dbReference>
<dbReference type="SUPFAM" id="SSF53790">
    <property type="entry name" value="Tetrapyrrole methylase"/>
    <property type="match status" value="1"/>
</dbReference>
<dbReference type="RefSeq" id="WP_125484441.1">
    <property type="nucleotide sequence ID" value="NZ_RSDW01000001.1"/>
</dbReference>
<dbReference type="InterPro" id="IPR008189">
    <property type="entry name" value="rRNA_ssu_MeTfrase_I"/>
</dbReference>
<dbReference type="FunFam" id="3.30.950.10:FF:000002">
    <property type="entry name" value="Ribosomal RNA small subunit methyltransferase I"/>
    <property type="match status" value="1"/>
</dbReference>
<dbReference type="Gene3D" id="3.30.950.10">
    <property type="entry name" value="Methyltransferase, Cobalt-precorrin-4 Transmethylase, Domain 2"/>
    <property type="match status" value="1"/>
</dbReference>
<evidence type="ECO:0000256" key="3">
    <source>
        <dbReference type="ARBA" id="ARBA00022603"/>
    </source>
</evidence>
<dbReference type="InterPro" id="IPR000878">
    <property type="entry name" value="4pyrrol_Mease"/>
</dbReference>
<dbReference type="EMBL" id="RSDW01000001">
    <property type="protein sequence ID" value="RSL15731.1"/>
    <property type="molecule type" value="Genomic_DNA"/>
</dbReference>
<dbReference type="CDD" id="cd11648">
    <property type="entry name" value="RsmI"/>
    <property type="match status" value="1"/>
</dbReference>
<dbReference type="HAMAP" id="MF_01877">
    <property type="entry name" value="16SrRNA_methyltr_I"/>
    <property type="match status" value="1"/>
</dbReference>